<dbReference type="InterPro" id="IPR050418">
    <property type="entry name" value="D-iso_2-hydroxyacid_DH_PdxB"/>
</dbReference>
<dbReference type="InterPro" id="IPR036291">
    <property type="entry name" value="NAD(P)-bd_dom_sf"/>
</dbReference>
<comment type="caution">
    <text evidence="7">The sequence shown here is derived from an EMBL/GenBank/DDBJ whole genome shotgun (WGS) entry which is preliminary data.</text>
</comment>
<evidence type="ECO:0000313" key="8">
    <source>
        <dbReference type="Proteomes" id="UP000474757"/>
    </source>
</evidence>
<accession>A0A6B2K2A0</accession>
<evidence type="ECO:0000256" key="1">
    <source>
        <dbReference type="ARBA" id="ARBA00005854"/>
    </source>
</evidence>
<keyword evidence="8" id="KW-1185">Reference proteome</keyword>
<feature type="domain" description="D-isomer specific 2-hydroxyacid dehydrogenase NAD-binding" evidence="6">
    <location>
        <begin position="110"/>
        <end position="300"/>
    </location>
</feature>
<evidence type="ECO:0000256" key="4">
    <source>
        <dbReference type="RuleBase" id="RU003719"/>
    </source>
</evidence>
<dbReference type="InterPro" id="IPR043322">
    <property type="entry name" value="CtBP"/>
</dbReference>
<dbReference type="RefSeq" id="WP_163891218.1">
    <property type="nucleotide sequence ID" value="NZ_JAAFYS010000001.1"/>
</dbReference>
<dbReference type="InterPro" id="IPR006139">
    <property type="entry name" value="D-isomer_2_OHA_DH_cat_dom"/>
</dbReference>
<dbReference type="PANTHER" id="PTHR43761:SF1">
    <property type="entry name" value="D-ISOMER SPECIFIC 2-HYDROXYACID DEHYDROGENASE CATALYTIC DOMAIN-CONTAINING PROTEIN-RELATED"/>
    <property type="match status" value="1"/>
</dbReference>
<dbReference type="Proteomes" id="UP000474757">
    <property type="component" value="Unassembled WGS sequence"/>
</dbReference>
<evidence type="ECO:0000313" key="7">
    <source>
        <dbReference type="EMBL" id="NDV00556.1"/>
    </source>
</evidence>
<gene>
    <name evidence="7" type="ORF">GZA08_06185</name>
</gene>
<dbReference type="Gene3D" id="3.40.50.720">
    <property type="entry name" value="NAD(P)-binding Rossmann-like Domain"/>
    <property type="match status" value="2"/>
</dbReference>
<sequence>MERILIIDPQFDNDPDVEREVTGPDTQFDIVREVTSPEQVDKLRRAHAVVNCRSRHHLPEAIIAKMDEARVVVQAGVGYDHIDLDACARRGIPVCNTPDYGTMEVADHAMALMLDLMRGTTAYNNRLLVRDDSWNTKSLPVAPVRRLSGQVLGIVGLGRIGMATSMRARAFGLEVIFYDPHLPAGAELGAGLGRVDDIGELFARSDIITLHCPLNESTRTLIDTDAIARLKPGAILINTARGGTMDLDAVEEGLRSGRLSGAGLDVLPEEPLDRSHPLLAAWTAGEPWLEGRLTITPHAAFFTPESLRDMRRLSVLAAIQFLREGRLRSCVNVEHLREHGRWDHRKGRVMQPRGAELDAPA</sequence>
<dbReference type="CDD" id="cd05299">
    <property type="entry name" value="CtBP_dh"/>
    <property type="match status" value="1"/>
</dbReference>
<keyword evidence="3" id="KW-0520">NAD</keyword>
<evidence type="ECO:0000259" key="5">
    <source>
        <dbReference type="Pfam" id="PF00389"/>
    </source>
</evidence>
<dbReference type="InterPro" id="IPR029752">
    <property type="entry name" value="D-isomer_DH_CS1"/>
</dbReference>
<dbReference type="InterPro" id="IPR029753">
    <property type="entry name" value="D-isomer_DH_CS"/>
</dbReference>
<protein>
    <submittedName>
        <fullName evidence="7">C-terminal binding protein</fullName>
    </submittedName>
</protein>
<dbReference type="PROSITE" id="PS00670">
    <property type="entry name" value="D_2_HYDROXYACID_DH_2"/>
    <property type="match status" value="1"/>
</dbReference>
<name>A0A6B2K2A0_9RHOB</name>
<feature type="domain" description="D-isomer specific 2-hydroxyacid dehydrogenase catalytic" evidence="5">
    <location>
        <begin position="26"/>
        <end position="332"/>
    </location>
</feature>
<proteinExistence type="inferred from homology"/>
<dbReference type="EMBL" id="JAAGAB010000001">
    <property type="protein sequence ID" value="NDV00556.1"/>
    <property type="molecule type" value="Genomic_DNA"/>
</dbReference>
<comment type="similarity">
    <text evidence="1 4">Belongs to the D-isomer specific 2-hydroxyacid dehydrogenase family.</text>
</comment>
<reference evidence="7 8" key="1">
    <citation type="submission" date="2020-02" db="EMBL/GenBank/DDBJ databases">
        <title>Pseudoroseicyclus tamarix, sp. nov., isolated from offshore sediment of a Tamarix chinensis forest.</title>
        <authorList>
            <person name="Gai Y."/>
        </authorList>
    </citation>
    <scope>NUCLEOTIDE SEQUENCE [LARGE SCALE GENOMIC DNA]</scope>
    <source>
        <strain evidence="7 8">CLL3-39</strain>
    </source>
</reference>
<evidence type="ECO:0000256" key="2">
    <source>
        <dbReference type="ARBA" id="ARBA00023002"/>
    </source>
</evidence>
<dbReference type="SUPFAM" id="SSF51735">
    <property type="entry name" value="NAD(P)-binding Rossmann-fold domains"/>
    <property type="match status" value="1"/>
</dbReference>
<dbReference type="Pfam" id="PF00389">
    <property type="entry name" value="2-Hacid_dh"/>
    <property type="match status" value="1"/>
</dbReference>
<keyword evidence="2 4" id="KW-0560">Oxidoreductase</keyword>
<evidence type="ECO:0000259" key="6">
    <source>
        <dbReference type="Pfam" id="PF02826"/>
    </source>
</evidence>
<dbReference type="GO" id="GO:0016616">
    <property type="term" value="F:oxidoreductase activity, acting on the CH-OH group of donors, NAD or NADP as acceptor"/>
    <property type="evidence" value="ECO:0007669"/>
    <property type="project" value="InterPro"/>
</dbReference>
<dbReference type="SUPFAM" id="SSF52283">
    <property type="entry name" value="Formate/glycerate dehydrogenase catalytic domain-like"/>
    <property type="match status" value="1"/>
</dbReference>
<dbReference type="PROSITE" id="PS00065">
    <property type="entry name" value="D_2_HYDROXYACID_DH_1"/>
    <property type="match status" value="1"/>
</dbReference>
<dbReference type="PANTHER" id="PTHR43761">
    <property type="entry name" value="D-ISOMER SPECIFIC 2-HYDROXYACID DEHYDROGENASE FAMILY PROTEIN (AFU_ORTHOLOGUE AFUA_1G13630)"/>
    <property type="match status" value="1"/>
</dbReference>
<dbReference type="GO" id="GO:0003714">
    <property type="term" value="F:transcription corepressor activity"/>
    <property type="evidence" value="ECO:0007669"/>
    <property type="project" value="InterPro"/>
</dbReference>
<dbReference type="Pfam" id="PF02826">
    <property type="entry name" value="2-Hacid_dh_C"/>
    <property type="match status" value="1"/>
</dbReference>
<evidence type="ECO:0000256" key="3">
    <source>
        <dbReference type="ARBA" id="ARBA00023027"/>
    </source>
</evidence>
<dbReference type="GO" id="GO:0051287">
    <property type="term" value="F:NAD binding"/>
    <property type="evidence" value="ECO:0007669"/>
    <property type="project" value="InterPro"/>
</dbReference>
<dbReference type="InterPro" id="IPR006140">
    <property type="entry name" value="D-isomer_DH_NAD-bd"/>
</dbReference>
<dbReference type="AlphaFoldDB" id="A0A6B2K2A0"/>
<organism evidence="7 8">
    <name type="scientific">Pseudoroseicyclus tamaricis</name>
    <dbReference type="NCBI Taxonomy" id="2705421"/>
    <lineage>
        <taxon>Bacteria</taxon>
        <taxon>Pseudomonadati</taxon>
        <taxon>Pseudomonadota</taxon>
        <taxon>Alphaproteobacteria</taxon>
        <taxon>Rhodobacterales</taxon>
        <taxon>Paracoccaceae</taxon>
        <taxon>Pseudoroseicyclus</taxon>
    </lineage>
</organism>